<keyword evidence="1" id="KW-1133">Transmembrane helix</keyword>
<accession>A0A6V8I6D4</accession>
<evidence type="ECO:0000313" key="2">
    <source>
        <dbReference type="EMBL" id="GFE92974.1"/>
    </source>
</evidence>
<dbReference type="AlphaFoldDB" id="A0A6V8I6D4"/>
<name>A0A6V8I6D4_9PROT</name>
<keyword evidence="1" id="KW-0472">Membrane</keyword>
<evidence type="ECO:0000256" key="1">
    <source>
        <dbReference type="SAM" id="Phobius"/>
    </source>
</evidence>
<evidence type="ECO:0000313" key="3">
    <source>
        <dbReference type="Proteomes" id="UP000548726"/>
    </source>
</evidence>
<sequence length="63" mass="7106">MLRVTPGTLGIVMRSYREAGECFMEKLSEDFKERQKPVARIIVATGVAVAGFLVMLFRTIRKS</sequence>
<dbReference type="Proteomes" id="UP000548726">
    <property type="component" value="Unassembled WGS sequence"/>
</dbReference>
<keyword evidence="3" id="KW-1185">Reference proteome</keyword>
<keyword evidence="1" id="KW-0812">Transmembrane</keyword>
<feature type="transmembrane region" description="Helical" evidence="1">
    <location>
        <begin position="38"/>
        <end position="57"/>
    </location>
</feature>
<comment type="caution">
    <text evidence="2">The sequence shown here is derived from an EMBL/GenBank/DDBJ whole genome shotgun (WGS) entry which is preliminary data.</text>
</comment>
<gene>
    <name evidence="2" type="ORF">DmAi_10330</name>
</gene>
<protein>
    <submittedName>
        <fullName evidence="2">Uncharacterized protein</fullName>
    </submittedName>
</protein>
<reference evidence="2 3" key="1">
    <citation type="journal article" date="2020" name="Cell Rep.">
        <title>Local necrotic cells trigger systemic immune activation via gut microbiome dysbiosis in Drosophila.</title>
        <authorList>
            <person name="Kosakamoto H."/>
            <person name="Yamauchi T."/>
            <person name="Akuzawa-Tokita Y."/>
            <person name="Nishimura K."/>
            <person name="Soga T."/>
            <person name="Murakami T."/>
            <person name="Mori H."/>
            <person name="Yamamoto K."/>
            <person name="Miyazaki R."/>
            <person name="Koto A."/>
            <person name="Miura M."/>
            <person name="Obata F."/>
        </authorList>
    </citation>
    <scope>NUCLEOTIDE SEQUENCE [LARGE SCALE GENOMIC DNA]</scope>
    <source>
        <strain evidence="2 3">Ai</strain>
    </source>
</reference>
<dbReference type="EMBL" id="BLJP01000002">
    <property type="protein sequence ID" value="GFE92974.1"/>
    <property type="molecule type" value="Genomic_DNA"/>
</dbReference>
<proteinExistence type="predicted"/>
<organism evidence="2 3">
    <name type="scientific">Acetobacter persici</name>
    <dbReference type="NCBI Taxonomy" id="1076596"/>
    <lineage>
        <taxon>Bacteria</taxon>
        <taxon>Pseudomonadati</taxon>
        <taxon>Pseudomonadota</taxon>
        <taxon>Alphaproteobacteria</taxon>
        <taxon>Acetobacterales</taxon>
        <taxon>Acetobacteraceae</taxon>
        <taxon>Acetobacter</taxon>
    </lineage>
</organism>